<dbReference type="STRING" id="546269.HMPREF0389_01141"/>
<evidence type="ECO:0000313" key="2">
    <source>
        <dbReference type="Proteomes" id="UP000007468"/>
    </source>
</evidence>
<sequence>MSFDLFVFERRENIKTSLDVFSYQEEFTEYREDKDYDSLTGCSDIISRWAKKIFEKFPPMNGEYAPPDEIAYASEESENHLTDYSLGEHGVYCAFSYKVSDEALEYVKSIADEYMVGVYDIQSNDAIFGKGIEILKYRTEHHDDTVCDWDNIEQSIDTLDSTERGTSNRENAFITVWFDSDETNYNYIQCTPNYVSHGLFGRLFQKNKSDHVSGYFFEITENNSLYRTFVEDKDDLKKLMKAWCVERKDIDVGNYEKILDL</sequence>
<dbReference type="RefSeq" id="WP_014261737.1">
    <property type="nucleotide sequence ID" value="NC_016630.1"/>
</dbReference>
<dbReference type="KEGG" id="faa:HMPREF0389_01141"/>
<dbReference type="eggNOG" id="ENOG502ZFJZ">
    <property type="taxonomic scope" value="Bacteria"/>
</dbReference>
<reference evidence="2" key="1">
    <citation type="submission" date="2010-12" db="EMBL/GenBank/DDBJ databases">
        <title>The genome sequence of Filifactor alocis strain ATCC 35896.</title>
        <authorList>
            <consortium name="The Broad Institute Genome Sequencing Platform"/>
            <person name="Ward D."/>
            <person name="Earl A."/>
            <person name="Feldgarden M."/>
            <person name="Young S.K."/>
            <person name="Gargeya S."/>
            <person name="Zeng Q."/>
            <person name="Alvarado L."/>
            <person name="Berlin A."/>
            <person name="Bochicchio J."/>
            <person name="Chapman S.B."/>
            <person name="Chen Z."/>
            <person name="Freedman E."/>
            <person name="Gellesch M."/>
            <person name="Goldberg J."/>
            <person name="Griggs A."/>
            <person name="Gujja S."/>
            <person name="Heilman E."/>
            <person name="Heiman D."/>
            <person name="Howarth C."/>
            <person name="Mehta T."/>
            <person name="Neiman D."/>
            <person name="Pearson M."/>
            <person name="Roberts A."/>
            <person name="Saif S."/>
            <person name="Shea T."/>
            <person name="Shenoy N."/>
            <person name="Sisk P."/>
            <person name="Stolte C."/>
            <person name="Sykes S."/>
            <person name="White J."/>
            <person name="Yandava C."/>
            <person name="Izard J."/>
            <person name="Blanton J.M."/>
            <person name="Baranova O.V."/>
            <person name="Tanner A.C."/>
            <person name="Dewhirst F.E."/>
            <person name="Haas B."/>
            <person name="Nusbaum C."/>
            <person name="Birren B."/>
        </authorList>
    </citation>
    <scope>NUCLEOTIDE SEQUENCE [LARGE SCALE GENOMIC DNA]</scope>
    <source>
        <strain evidence="2">ATCC 35896 / D40 B5</strain>
    </source>
</reference>
<gene>
    <name evidence="1" type="ordered locus">HMPREF0389_01141</name>
</gene>
<protein>
    <submittedName>
        <fullName evidence="1">Uncharacterized protein</fullName>
    </submittedName>
</protein>
<dbReference type="EMBL" id="CP002390">
    <property type="protein sequence ID" value="EFE27889.1"/>
    <property type="molecule type" value="Genomic_DNA"/>
</dbReference>
<name>D6GSQ4_FILAD</name>
<dbReference type="Proteomes" id="UP000007468">
    <property type="component" value="Chromosome"/>
</dbReference>
<evidence type="ECO:0000313" key="1">
    <source>
        <dbReference type="EMBL" id="EFE27889.1"/>
    </source>
</evidence>
<dbReference type="PATRIC" id="fig|546269.5.peg.66"/>
<dbReference type="AlphaFoldDB" id="D6GSQ4"/>
<accession>D6GSQ4</accession>
<organism evidence="1 2">
    <name type="scientific">Filifactor alocis (strain ATCC 35896 / CCUG 47790 / D40 B5)</name>
    <name type="common">Fusobacterium alocis</name>
    <dbReference type="NCBI Taxonomy" id="546269"/>
    <lineage>
        <taxon>Bacteria</taxon>
        <taxon>Bacillati</taxon>
        <taxon>Bacillota</taxon>
        <taxon>Clostridia</taxon>
        <taxon>Peptostreptococcales</taxon>
        <taxon>Filifactoraceae</taxon>
        <taxon>Filifactor</taxon>
    </lineage>
</organism>
<proteinExistence type="predicted"/>
<dbReference type="OrthoDB" id="882812at2"/>
<keyword evidence="2" id="KW-1185">Reference proteome</keyword>